<proteinExistence type="predicted"/>
<sequence length="518" mass="57903">MQNQKVLLVTGELAEELVRKYASGSDVETEVKVLPISIASFMNLKLLLKGMEEIKSDEYSMVLVPGLARFDLHDAEDRIRIPVFKGPKYAADIPPVLDNLGKLELSKEKPACEISKEKMSEWAEKQLKVAEEEAKSGVDKSRNFEIGGNGAKLWGGVDFPPRIVAEISDAPMRSNDELVKIADRYVQDGAEIIDIGMVSEKEMSSEIPRMISTLRERVDVPISVDTHNKEEIETAIEHGIDLIVSINGSTLDEFPSLEVPAVIVPVDPEEGYYPHDPSEKVKYLISLLERAEELGYRRAIGDPILEPVGLGFYDSLVSFYELRKHNSKIPIFMGVGNVIELFDADSVGMSALLMGMANEVGASFVLSVEGSDKTRGNISEISRARDMMTLANYRNSVPKDLGLDLLILKEKRRSFDPYPEDIEQDKVTIQASPKKEFQYDSRGFFKIWVHESEIITAFQGKESNIIIKGKNAEDICQEIVDRGLVSKLSHASYLGRELQKAEIALRTGRAYVQEKDLF</sequence>
<dbReference type="GO" id="GO:0004156">
    <property type="term" value="F:dihydropteroate synthase activity"/>
    <property type="evidence" value="ECO:0007669"/>
    <property type="project" value="TreeGrafter"/>
</dbReference>
<dbReference type="InterPro" id="IPR045406">
    <property type="entry name" value="DUF6513"/>
</dbReference>
<dbReference type="PANTHER" id="PTHR20941">
    <property type="entry name" value="FOLATE SYNTHESIS PROTEINS"/>
    <property type="match status" value="1"/>
</dbReference>
<protein>
    <recommendedName>
        <fullName evidence="1">Pterin-binding domain-containing protein</fullName>
    </recommendedName>
</protein>
<dbReference type="PROSITE" id="PS50972">
    <property type="entry name" value="PTERIN_BINDING"/>
    <property type="match status" value="1"/>
</dbReference>
<dbReference type="EMBL" id="LHXX01000019">
    <property type="protein sequence ID" value="KXB02288.1"/>
    <property type="molecule type" value="Genomic_DNA"/>
</dbReference>
<evidence type="ECO:0000313" key="3">
    <source>
        <dbReference type="Proteomes" id="UP000070400"/>
    </source>
</evidence>
<dbReference type="InterPro" id="IPR045031">
    <property type="entry name" value="DHP_synth-like"/>
</dbReference>
<dbReference type="NCBIfam" id="TIGR00284">
    <property type="entry name" value="dihydropteroate synthase-like protein"/>
    <property type="match status" value="1"/>
</dbReference>
<dbReference type="Pfam" id="PF14251">
    <property type="entry name" value="PterinBD-DUF4346"/>
    <property type="match status" value="1"/>
</dbReference>
<dbReference type="PANTHER" id="PTHR20941:SF1">
    <property type="entry name" value="FOLIC ACID SYNTHESIS PROTEIN FOL1"/>
    <property type="match status" value="1"/>
</dbReference>
<reference evidence="2 3" key="1">
    <citation type="journal article" date="2016" name="Sci. Rep.">
        <title>Metabolic traits of an uncultured archaeal lineage -MSBL1- from brine pools of the Red Sea.</title>
        <authorList>
            <person name="Mwirichia R."/>
            <person name="Alam I."/>
            <person name="Rashid M."/>
            <person name="Vinu M."/>
            <person name="Ba-Alawi W."/>
            <person name="Anthony Kamau A."/>
            <person name="Kamanda Ngugi D."/>
            <person name="Goker M."/>
            <person name="Klenk H.P."/>
            <person name="Bajic V."/>
            <person name="Stingl U."/>
        </authorList>
    </citation>
    <scope>NUCLEOTIDE SEQUENCE [LARGE SCALE GENOMIC DNA]</scope>
    <source>
        <strain evidence="2">SCGC-AAA261D19</strain>
    </source>
</reference>
<dbReference type="Pfam" id="PF20123">
    <property type="entry name" value="DUF6513"/>
    <property type="match status" value="1"/>
</dbReference>
<dbReference type="SUPFAM" id="SSF51717">
    <property type="entry name" value="Dihydropteroate synthetase-like"/>
    <property type="match status" value="1"/>
</dbReference>
<dbReference type="Proteomes" id="UP000070400">
    <property type="component" value="Unassembled WGS sequence"/>
</dbReference>
<accession>A0A133V774</accession>
<dbReference type="InterPro" id="IPR011005">
    <property type="entry name" value="Dihydropteroate_synth-like_sf"/>
</dbReference>
<dbReference type="InterPro" id="IPR000489">
    <property type="entry name" value="Pterin-binding_dom"/>
</dbReference>
<dbReference type="InterPro" id="IPR005236">
    <property type="entry name" value="Dihydropt_synth"/>
</dbReference>
<comment type="caution">
    <text evidence="2">The sequence shown here is derived from an EMBL/GenBank/DDBJ whole genome shotgun (WGS) entry which is preliminary data.</text>
</comment>
<feature type="domain" description="Pterin-binding" evidence="1">
    <location>
        <begin position="151"/>
        <end position="389"/>
    </location>
</feature>
<dbReference type="GO" id="GO:0046654">
    <property type="term" value="P:tetrahydrofolate biosynthetic process"/>
    <property type="evidence" value="ECO:0007669"/>
    <property type="project" value="TreeGrafter"/>
</dbReference>
<name>A0A133V774_9EURY</name>
<dbReference type="InterPro" id="IPR025595">
    <property type="entry name" value="PterinBD-DUF4346"/>
</dbReference>
<dbReference type="PATRIC" id="fig|1698273.3.peg.267"/>
<dbReference type="Gene3D" id="3.20.20.20">
    <property type="entry name" value="Dihydropteroate synthase-like"/>
    <property type="match status" value="1"/>
</dbReference>
<dbReference type="AlphaFoldDB" id="A0A133V774"/>
<keyword evidence="3" id="KW-1185">Reference proteome</keyword>
<gene>
    <name evidence="2" type="ORF">AKJ43_02075</name>
</gene>
<organism evidence="2 3">
    <name type="scientific">candidate division MSBL1 archaeon SCGC-AAA261D19</name>
    <dbReference type="NCBI Taxonomy" id="1698273"/>
    <lineage>
        <taxon>Archaea</taxon>
        <taxon>Methanobacteriati</taxon>
        <taxon>Methanobacteriota</taxon>
        <taxon>candidate division MSBL1</taxon>
    </lineage>
</organism>
<evidence type="ECO:0000259" key="1">
    <source>
        <dbReference type="PROSITE" id="PS50972"/>
    </source>
</evidence>
<dbReference type="Pfam" id="PF00809">
    <property type="entry name" value="Pterin_bind"/>
    <property type="match status" value="1"/>
</dbReference>
<evidence type="ECO:0000313" key="2">
    <source>
        <dbReference type="EMBL" id="KXB02288.1"/>
    </source>
</evidence>